<evidence type="ECO:0000313" key="2">
    <source>
        <dbReference type="EMBL" id="ACK42123.1"/>
    </source>
</evidence>
<sequence>MKKVVKILGVVLVLLTMMLAFSYASSFRSTPVVQRERIRVIERDRLMLQNSLQFSQEFRNLIRERDRIQAQIQLLLRSGKVNSDELQKYLTQLEDIENKLFAEFKKDLINNLSNALKLKEEQRQKVAEILNKYMDDIRNLRIELRNKNLEMRALGINEQSKQREIKDKIQKLRNEIREKRTAMLNELKQVLDQNQFRILTRIMWRYNIKIKVF</sequence>
<dbReference type="eggNOG" id="COG3678">
    <property type="taxonomic scope" value="Bacteria"/>
</dbReference>
<name>B8E040_DICTD</name>
<evidence type="ECO:0000313" key="3">
    <source>
        <dbReference type="Proteomes" id="UP000007719"/>
    </source>
</evidence>
<feature type="coiled-coil region" evidence="1">
    <location>
        <begin position="102"/>
        <end position="193"/>
    </location>
</feature>
<dbReference type="EMBL" id="CP001251">
    <property type="protein sequence ID" value="ACK42123.1"/>
    <property type="molecule type" value="Genomic_DNA"/>
</dbReference>
<dbReference type="OrthoDB" id="9936196at2"/>
<reference evidence="3" key="1">
    <citation type="journal article" date="2016" name="Front. Microbiol.">
        <title>The complete genome sequence of hyperthermophile Dictyoglomus turgidum DSM 6724 reveals a specialized carbohydrate fermentor.</title>
        <authorList>
            <person name="Brumm P.J."/>
            <person name="Gowda K."/>
            <person name="Robb F.T."/>
            <person name="Mead D.A."/>
        </authorList>
    </citation>
    <scope>NUCLEOTIDE SEQUENCE [LARGE SCALE GENOMIC DNA]</scope>
    <source>
        <strain evidence="3">DSM 6724 / Z-1310</strain>
    </source>
</reference>
<dbReference type="Gene3D" id="1.20.120.1490">
    <property type="match status" value="1"/>
</dbReference>
<dbReference type="EnsemblBacteria" id="ACK42123">
    <property type="protein sequence ID" value="ACK42123"/>
    <property type="gene ID" value="Dtur_0842"/>
</dbReference>
<dbReference type="InParanoid" id="B8E040"/>
<dbReference type="RefSeq" id="WP_012583207.1">
    <property type="nucleotide sequence ID" value="NC_011661.1"/>
</dbReference>
<evidence type="ECO:0000256" key="1">
    <source>
        <dbReference type="SAM" id="Coils"/>
    </source>
</evidence>
<dbReference type="KEGG" id="dtu:Dtur_0842"/>
<protein>
    <submittedName>
        <fullName evidence="2">MlpD</fullName>
    </submittedName>
</protein>
<dbReference type="AlphaFoldDB" id="B8E040"/>
<organism evidence="2 3">
    <name type="scientific">Dictyoglomus turgidum (strain DSM 6724 / Z-1310)</name>
    <dbReference type="NCBI Taxonomy" id="515635"/>
    <lineage>
        <taxon>Bacteria</taxon>
        <taxon>Pseudomonadati</taxon>
        <taxon>Dictyoglomota</taxon>
        <taxon>Dictyoglomia</taxon>
        <taxon>Dictyoglomales</taxon>
        <taxon>Dictyoglomaceae</taxon>
        <taxon>Dictyoglomus</taxon>
    </lineage>
</organism>
<proteinExistence type="predicted"/>
<keyword evidence="3" id="KW-1185">Reference proteome</keyword>
<dbReference type="Proteomes" id="UP000007719">
    <property type="component" value="Chromosome"/>
</dbReference>
<keyword evidence="1" id="KW-0175">Coiled coil</keyword>
<accession>B8E040</accession>
<dbReference type="STRING" id="515635.Dtur_0842"/>
<gene>
    <name evidence="2" type="ordered locus">Dtur_0842</name>
</gene>
<dbReference type="HOGENOM" id="CLU_1347113_0_0_0"/>